<protein>
    <submittedName>
        <fullName evidence="3">TPR domain-containing protein</fullName>
    </submittedName>
</protein>
<feature type="domain" description="CHAT" evidence="2">
    <location>
        <begin position="11"/>
        <end position="113"/>
    </location>
</feature>
<feature type="region of interest" description="Disordered" evidence="1">
    <location>
        <begin position="1"/>
        <end position="24"/>
    </location>
</feature>
<evidence type="ECO:0000313" key="3">
    <source>
        <dbReference type="EMBL" id="KAF0320272.1"/>
    </source>
</evidence>
<dbReference type="Pfam" id="PF12770">
    <property type="entry name" value="CHAT"/>
    <property type="match status" value="1"/>
</dbReference>
<name>A0A8H3ZLS2_9PEZI</name>
<keyword evidence="4" id="KW-1185">Reference proteome</keyword>
<dbReference type="AlphaFoldDB" id="A0A8H3ZLS2"/>
<dbReference type="EMBL" id="WOWK01000085">
    <property type="protein sequence ID" value="KAF0320272.1"/>
    <property type="molecule type" value="Genomic_DNA"/>
</dbReference>
<proteinExistence type="predicted"/>
<evidence type="ECO:0000259" key="2">
    <source>
        <dbReference type="Pfam" id="PF12770"/>
    </source>
</evidence>
<organism evidence="3 4">
    <name type="scientific">Colletotrichum asianum</name>
    <dbReference type="NCBI Taxonomy" id="702518"/>
    <lineage>
        <taxon>Eukaryota</taxon>
        <taxon>Fungi</taxon>
        <taxon>Dikarya</taxon>
        <taxon>Ascomycota</taxon>
        <taxon>Pezizomycotina</taxon>
        <taxon>Sordariomycetes</taxon>
        <taxon>Hypocreomycetidae</taxon>
        <taxon>Glomerellales</taxon>
        <taxon>Glomerellaceae</taxon>
        <taxon>Colletotrichum</taxon>
        <taxon>Colletotrichum gloeosporioides species complex</taxon>
    </lineage>
</organism>
<dbReference type="Proteomes" id="UP000434172">
    <property type="component" value="Unassembled WGS sequence"/>
</dbReference>
<gene>
    <name evidence="3" type="ORF">GQ607_012534</name>
</gene>
<sequence>MHTTPGAGSAGSLAGVTDERDNVRKAAEGHLPVGLLDMPTAKQVIQTLKKCSIAHLACHGFTDHRDPLSSGLILRKGDEAREEQDRLTVRTVVELDLANAHVAYLSACSTAENKEKFWQME</sequence>
<dbReference type="OrthoDB" id="9991317at2759"/>
<evidence type="ECO:0000256" key="1">
    <source>
        <dbReference type="SAM" id="MobiDB-lite"/>
    </source>
</evidence>
<reference evidence="3 4" key="1">
    <citation type="submission" date="2019-12" db="EMBL/GenBank/DDBJ databases">
        <title>A genome sequence resource for the geographically widespread anthracnose pathogen Colletotrichum asianum.</title>
        <authorList>
            <person name="Meng Y."/>
        </authorList>
    </citation>
    <scope>NUCLEOTIDE SEQUENCE [LARGE SCALE GENOMIC DNA]</scope>
    <source>
        <strain evidence="3 4">ICMP 18580</strain>
    </source>
</reference>
<accession>A0A8H3ZLS2</accession>
<comment type="caution">
    <text evidence="3">The sequence shown here is derived from an EMBL/GenBank/DDBJ whole genome shotgun (WGS) entry which is preliminary data.</text>
</comment>
<dbReference type="InterPro" id="IPR024983">
    <property type="entry name" value="CHAT_dom"/>
</dbReference>
<evidence type="ECO:0000313" key="4">
    <source>
        <dbReference type="Proteomes" id="UP000434172"/>
    </source>
</evidence>